<evidence type="ECO:0000313" key="3">
    <source>
        <dbReference type="Proteomes" id="UP001254075"/>
    </source>
</evidence>
<dbReference type="InterPro" id="IPR036390">
    <property type="entry name" value="WH_DNA-bd_sf"/>
</dbReference>
<protein>
    <submittedName>
        <fullName evidence="2">MarR family transcriptional regulator</fullName>
    </submittedName>
</protein>
<name>A0AAW8W8V3_9LACO</name>
<gene>
    <name evidence="2" type="ORF">RI532_12270</name>
</gene>
<dbReference type="PRINTS" id="PR00598">
    <property type="entry name" value="HTHMARR"/>
</dbReference>
<evidence type="ECO:0000313" key="2">
    <source>
        <dbReference type="EMBL" id="MDT7015159.1"/>
    </source>
</evidence>
<dbReference type="InterPro" id="IPR036388">
    <property type="entry name" value="WH-like_DNA-bd_sf"/>
</dbReference>
<dbReference type="InterPro" id="IPR000835">
    <property type="entry name" value="HTH_MarR-typ"/>
</dbReference>
<comment type="caution">
    <text evidence="2">The sequence shown here is derived from an EMBL/GenBank/DDBJ whole genome shotgun (WGS) entry which is preliminary data.</text>
</comment>
<evidence type="ECO:0000259" key="1">
    <source>
        <dbReference type="PROSITE" id="PS50995"/>
    </source>
</evidence>
<dbReference type="Gene3D" id="1.10.10.10">
    <property type="entry name" value="Winged helix-like DNA-binding domain superfamily/Winged helix DNA-binding domain"/>
    <property type="match status" value="1"/>
</dbReference>
<dbReference type="AlphaFoldDB" id="A0AAW8W8V3"/>
<proteinExistence type="predicted"/>
<dbReference type="GO" id="GO:0006950">
    <property type="term" value="P:response to stress"/>
    <property type="evidence" value="ECO:0007669"/>
    <property type="project" value="TreeGrafter"/>
</dbReference>
<dbReference type="SMART" id="SM00347">
    <property type="entry name" value="HTH_MARR"/>
    <property type="match status" value="1"/>
</dbReference>
<dbReference type="GO" id="GO:0003700">
    <property type="term" value="F:DNA-binding transcription factor activity"/>
    <property type="evidence" value="ECO:0007669"/>
    <property type="project" value="InterPro"/>
</dbReference>
<organism evidence="2 3">
    <name type="scientific">Levilactobacillus namurensis</name>
    <dbReference type="NCBI Taxonomy" id="380393"/>
    <lineage>
        <taxon>Bacteria</taxon>
        <taxon>Bacillati</taxon>
        <taxon>Bacillota</taxon>
        <taxon>Bacilli</taxon>
        <taxon>Lactobacillales</taxon>
        <taxon>Lactobacillaceae</taxon>
        <taxon>Levilactobacillus</taxon>
    </lineage>
</organism>
<dbReference type="InterPro" id="IPR039422">
    <property type="entry name" value="MarR/SlyA-like"/>
</dbReference>
<reference evidence="2" key="1">
    <citation type="submission" date="2023-08" db="EMBL/GenBank/DDBJ databases">
        <authorList>
            <person name="Page C.A."/>
            <person name="Perez-Diaz I.M."/>
        </authorList>
    </citation>
    <scope>NUCLEOTIDE SEQUENCE</scope>
    <source>
        <strain evidence="2">3.8.38</strain>
    </source>
</reference>
<feature type="domain" description="HTH marR-type" evidence="1">
    <location>
        <begin position="1"/>
        <end position="141"/>
    </location>
</feature>
<accession>A0AAW8W8V3</accession>
<dbReference type="EMBL" id="JAVLAM010000002">
    <property type="protein sequence ID" value="MDT7015159.1"/>
    <property type="molecule type" value="Genomic_DNA"/>
</dbReference>
<sequence>MAHKIDFSSIVKMQSYAKHFTTAAVAHSGVTVNEFYTLTIINDYSPCTWVDLLREFSQATLAATTHSLRSRLSRVVKQLEQRGLVQRHQSQIDRRCQELSLTKVGEETLTQVEQEMAAAVGLYKATVDDVFPVNQRENGKE</sequence>
<dbReference type="SUPFAM" id="SSF46785">
    <property type="entry name" value="Winged helix' DNA-binding domain"/>
    <property type="match status" value="1"/>
</dbReference>
<dbReference type="PANTHER" id="PTHR33164:SF43">
    <property type="entry name" value="HTH-TYPE TRANSCRIPTIONAL REPRESSOR YETL"/>
    <property type="match status" value="1"/>
</dbReference>
<dbReference type="Pfam" id="PF01047">
    <property type="entry name" value="MarR"/>
    <property type="match status" value="1"/>
</dbReference>
<dbReference type="PROSITE" id="PS50995">
    <property type="entry name" value="HTH_MARR_2"/>
    <property type="match status" value="1"/>
</dbReference>
<dbReference type="Proteomes" id="UP001254075">
    <property type="component" value="Unassembled WGS sequence"/>
</dbReference>
<dbReference type="RefSeq" id="WP_313845597.1">
    <property type="nucleotide sequence ID" value="NZ_JAVLAM010000002.1"/>
</dbReference>
<dbReference type="PANTHER" id="PTHR33164">
    <property type="entry name" value="TRANSCRIPTIONAL REGULATOR, MARR FAMILY"/>
    <property type="match status" value="1"/>
</dbReference>